<keyword evidence="2" id="KW-1185">Reference proteome</keyword>
<dbReference type="RefSeq" id="WP_111432551.1">
    <property type="nucleotide sequence ID" value="NZ_JACIGG010000006.1"/>
</dbReference>
<protein>
    <recommendedName>
        <fullName evidence="3">Transglutaminase-like domain-containing protein</fullName>
    </recommendedName>
</protein>
<proteinExistence type="predicted"/>
<dbReference type="EMBL" id="NPEV01000002">
    <property type="protein sequence ID" value="RAI29762.1"/>
    <property type="molecule type" value="Genomic_DNA"/>
</dbReference>
<dbReference type="OrthoDB" id="7854984at2"/>
<accession>A0A327JXR4</accession>
<dbReference type="AlphaFoldDB" id="A0A327JXR4"/>
<reference evidence="1 2" key="1">
    <citation type="submission" date="2017-07" db="EMBL/GenBank/DDBJ databases">
        <title>Draft Genome Sequences of Select Purple Nonsulfur Bacteria.</title>
        <authorList>
            <person name="Lasarre B."/>
            <person name="Mckinlay J.B."/>
        </authorList>
    </citation>
    <scope>NUCLEOTIDE SEQUENCE [LARGE SCALE GENOMIC DNA]</scope>
    <source>
        <strain evidence="1 2">DSM 11290</strain>
    </source>
</reference>
<evidence type="ECO:0000313" key="2">
    <source>
        <dbReference type="Proteomes" id="UP000249299"/>
    </source>
</evidence>
<evidence type="ECO:0008006" key="3">
    <source>
        <dbReference type="Google" id="ProtNLM"/>
    </source>
</evidence>
<gene>
    <name evidence="1" type="ORF">CH339_01715</name>
</gene>
<dbReference type="Proteomes" id="UP000249299">
    <property type="component" value="Unassembled WGS sequence"/>
</dbReference>
<name>A0A327JXR4_9HYPH</name>
<sequence>MNPHGNGAASAGGRRGNGTGDGLARAVALFHHVRRFTYLSDGVRDPKIVAARRAGACTGKHLALRELLRQEGFSAGVETVEGDFAAAIPISGTMAPDLQSMIAEAGVIDFHNIVRLDWKGRSMALDATWNDALIPYGFPVNDDWTGSGDTELALVPVRSHGLVEDVIAFKEESLARLSREDRIRRGRFLSLLSDWIAALEAPRSTPPEGGTGANN</sequence>
<comment type="caution">
    <text evidence="1">The sequence shown here is derived from an EMBL/GenBank/DDBJ whole genome shotgun (WGS) entry which is preliminary data.</text>
</comment>
<evidence type="ECO:0000313" key="1">
    <source>
        <dbReference type="EMBL" id="RAI29762.1"/>
    </source>
</evidence>
<organism evidence="1 2">
    <name type="scientific">Rhodobium orientis</name>
    <dbReference type="NCBI Taxonomy" id="34017"/>
    <lineage>
        <taxon>Bacteria</taxon>
        <taxon>Pseudomonadati</taxon>
        <taxon>Pseudomonadota</taxon>
        <taxon>Alphaproteobacteria</taxon>
        <taxon>Hyphomicrobiales</taxon>
        <taxon>Rhodobiaceae</taxon>
        <taxon>Rhodobium</taxon>
    </lineage>
</organism>